<keyword evidence="1" id="KW-0472">Membrane</keyword>
<name>A0ABU0E4G5_9FIRM</name>
<accession>A0ABU0E4G5</accession>
<dbReference type="Proteomes" id="UP001230220">
    <property type="component" value="Unassembled WGS sequence"/>
</dbReference>
<feature type="transmembrane region" description="Helical" evidence="1">
    <location>
        <begin position="36"/>
        <end position="57"/>
    </location>
</feature>
<dbReference type="RefSeq" id="WP_307408850.1">
    <property type="nucleotide sequence ID" value="NZ_JAUSUR010000004.1"/>
</dbReference>
<gene>
    <name evidence="2" type="ORF">J2S15_002553</name>
</gene>
<reference evidence="2 3" key="1">
    <citation type="submission" date="2023-07" db="EMBL/GenBank/DDBJ databases">
        <title>Genomic Encyclopedia of Type Strains, Phase IV (KMG-IV): sequencing the most valuable type-strain genomes for metagenomic binning, comparative biology and taxonomic classification.</title>
        <authorList>
            <person name="Goeker M."/>
        </authorList>
    </citation>
    <scope>NUCLEOTIDE SEQUENCE [LARGE SCALE GENOMIC DNA]</scope>
    <source>
        <strain evidence="2 3">DSM 16784</strain>
    </source>
</reference>
<keyword evidence="3" id="KW-1185">Reference proteome</keyword>
<keyword evidence="1" id="KW-1133">Transmembrane helix</keyword>
<evidence type="ECO:0000313" key="2">
    <source>
        <dbReference type="EMBL" id="MDQ0361803.1"/>
    </source>
</evidence>
<evidence type="ECO:0000313" key="3">
    <source>
        <dbReference type="Proteomes" id="UP001230220"/>
    </source>
</evidence>
<proteinExistence type="predicted"/>
<evidence type="ECO:0000256" key="1">
    <source>
        <dbReference type="SAM" id="Phobius"/>
    </source>
</evidence>
<comment type="caution">
    <text evidence="2">The sequence shown here is derived from an EMBL/GenBank/DDBJ whole genome shotgun (WGS) entry which is preliminary data.</text>
</comment>
<sequence length="195" mass="22027">MKRRINYFVAIIAITILAIVIIFRDSIAVSIAQSNAAAQVLFSSASAFGGFAVSYFFQKREEQEEDEGDLKLNIWKAQNEIKLNEVIIKEIIKIMQDHTKGAEITIDKLNKETKTVCMNLLTTISLDGIRGLLSANLNVNSQINRTDTISNLVPDIAQLYYLLSLKDNIDIKGLKEFLNKTNEIYDEIENVIKKL</sequence>
<feature type="transmembrane region" description="Helical" evidence="1">
    <location>
        <begin position="7"/>
        <end position="24"/>
    </location>
</feature>
<organism evidence="2 3">
    <name type="scientific">Breznakia pachnodae</name>
    <dbReference type="NCBI Taxonomy" id="265178"/>
    <lineage>
        <taxon>Bacteria</taxon>
        <taxon>Bacillati</taxon>
        <taxon>Bacillota</taxon>
        <taxon>Erysipelotrichia</taxon>
        <taxon>Erysipelotrichales</taxon>
        <taxon>Erysipelotrichaceae</taxon>
        <taxon>Breznakia</taxon>
    </lineage>
</organism>
<keyword evidence="1" id="KW-0812">Transmembrane</keyword>
<protein>
    <submittedName>
        <fullName evidence="2">Uncharacterized protein</fullName>
    </submittedName>
</protein>
<dbReference type="EMBL" id="JAUSUR010000004">
    <property type="protein sequence ID" value="MDQ0361803.1"/>
    <property type="molecule type" value="Genomic_DNA"/>
</dbReference>